<feature type="transmembrane region" description="Helical" evidence="2">
    <location>
        <begin position="35"/>
        <end position="56"/>
    </location>
</feature>
<accession>A0ABR5SKN5</accession>
<gene>
    <name evidence="4" type="ORF">ASN18_1120</name>
</gene>
<dbReference type="SUPFAM" id="SSF46565">
    <property type="entry name" value="Chaperone J-domain"/>
    <property type="match status" value="1"/>
</dbReference>
<dbReference type="Gene3D" id="1.10.287.110">
    <property type="entry name" value="DnaJ domain"/>
    <property type="match status" value="1"/>
</dbReference>
<dbReference type="PROSITE" id="PS50076">
    <property type="entry name" value="DNAJ_2"/>
    <property type="match status" value="1"/>
</dbReference>
<dbReference type="EMBL" id="LNQR01000035">
    <property type="protein sequence ID" value="KWT90527.1"/>
    <property type="molecule type" value="Genomic_DNA"/>
</dbReference>
<dbReference type="RefSeq" id="WP_236861541.1">
    <property type="nucleotide sequence ID" value="NZ_LNQR01000035.1"/>
</dbReference>
<protein>
    <submittedName>
        <fullName evidence="4">Molecular chaperone DnaJ</fullName>
    </submittedName>
</protein>
<dbReference type="PANTHER" id="PTHR45255:SF1">
    <property type="entry name" value="DNAJ HOMOLOG SUBFAMILY C MEMBER 24"/>
    <property type="match status" value="1"/>
</dbReference>
<name>A0ABR5SKN5_9BACT</name>
<evidence type="ECO:0000313" key="5">
    <source>
        <dbReference type="Proteomes" id="UP000060487"/>
    </source>
</evidence>
<evidence type="ECO:0000256" key="2">
    <source>
        <dbReference type="SAM" id="Phobius"/>
    </source>
</evidence>
<comment type="caution">
    <text evidence="4">The sequence shown here is derived from an EMBL/GenBank/DDBJ whole genome shotgun (WGS) entry which is preliminary data.</text>
</comment>
<keyword evidence="2" id="KW-1133">Transmembrane helix</keyword>
<evidence type="ECO:0000256" key="1">
    <source>
        <dbReference type="ARBA" id="ARBA00022833"/>
    </source>
</evidence>
<dbReference type="Pfam" id="PF00226">
    <property type="entry name" value="DnaJ"/>
    <property type="match status" value="1"/>
</dbReference>
<reference evidence="4 5" key="1">
    <citation type="submission" date="2015-11" db="EMBL/GenBank/DDBJ databases">
        <authorList>
            <person name="Lin W."/>
        </authorList>
    </citation>
    <scope>NUCLEOTIDE SEQUENCE [LARGE SCALE GENOMIC DNA]</scope>
    <source>
        <strain evidence="4 5">HCH-1</strain>
    </source>
</reference>
<keyword evidence="2" id="KW-0812">Transmembrane</keyword>
<proteinExistence type="predicted"/>
<keyword evidence="1" id="KW-0862">Zinc</keyword>
<sequence length="169" mass="18915">MALIVSGLLAALLIGRLVRLVLVRLNIIKGGARTITNAINDIVLTYLITFGVILLITRWQARLFIPGIAVMILYDIARLKLSALNPRSFEHQDSGCNQPSAEADDPYTILGVHKNDSIDKIKRVYLKLQEAYHPDKHAADSTEASMEQKNKKIKQINAAYEWILKNHAT</sequence>
<dbReference type="CDD" id="cd06257">
    <property type="entry name" value="DnaJ"/>
    <property type="match status" value="1"/>
</dbReference>
<keyword evidence="5" id="KW-1185">Reference proteome</keyword>
<evidence type="ECO:0000259" key="3">
    <source>
        <dbReference type="PROSITE" id="PS50076"/>
    </source>
</evidence>
<dbReference type="PANTHER" id="PTHR45255">
    <property type="entry name" value="DNAJ HOMOLOG SUBFAMILY C MEMBER 24"/>
    <property type="match status" value="1"/>
</dbReference>
<feature type="domain" description="J" evidence="3">
    <location>
        <begin position="105"/>
        <end position="168"/>
    </location>
</feature>
<organism evidence="4 5">
    <name type="scientific">Candidatus Magnetominusculus xianensis</name>
    <dbReference type="NCBI Taxonomy" id="1748249"/>
    <lineage>
        <taxon>Bacteria</taxon>
        <taxon>Pseudomonadati</taxon>
        <taxon>Nitrospirota</taxon>
        <taxon>Nitrospiria</taxon>
        <taxon>Nitrospirales</taxon>
        <taxon>Nitrospiraceae</taxon>
        <taxon>Candidatus Magnetominusculus</taxon>
    </lineage>
</organism>
<dbReference type="InterPro" id="IPR001623">
    <property type="entry name" value="DnaJ_domain"/>
</dbReference>
<dbReference type="SMART" id="SM00271">
    <property type="entry name" value="DnaJ"/>
    <property type="match status" value="1"/>
</dbReference>
<dbReference type="Proteomes" id="UP000060487">
    <property type="component" value="Unassembled WGS sequence"/>
</dbReference>
<keyword evidence="2" id="KW-0472">Membrane</keyword>
<dbReference type="PRINTS" id="PR00625">
    <property type="entry name" value="JDOMAIN"/>
</dbReference>
<evidence type="ECO:0000313" key="4">
    <source>
        <dbReference type="EMBL" id="KWT90527.1"/>
    </source>
</evidence>
<dbReference type="InterPro" id="IPR036869">
    <property type="entry name" value="J_dom_sf"/>
</dbReference>